<accession>A0ABY6U0L9</accession>
<dbReference type="Proteomes" id="UP000766486">
    <property type="component" value="Unassembled WGS sequence"/>
</dbReference>
<evidence type="ECO:0000313" key="3">
    <source>
        <dbReference type="Proteomes" id="UP000766486"/>
    </source>
</evidence>
<organism evidence="2 3">
    <name type="scientific">Bionectria ochroleuca</name>
    <name type="common">Gliocladium roseum</name>
    <dbReference type="NCBI Taxonomy" id="29856"/>
    <lineage>
        <taxon>Eukaryota</taxon>
        <taxon>Fungi</taxon>
        <taxon>Dikarya</taxon>
        <taxon>Ascomycota</taxon>
        <taxon>Pezizomycotina</taxon>
        <taxon>Sordariomycetes</taxon>
        <taxon>Hypocreomycetidae</taxon>
        <taxon>Hypocreales</taxon>
        <taxon>Bionectriaceae</taxon>
        <taxon>Clonostachys</taxon>
    </lineage>
</organism>
<evidence type="ECO:0000256" key="1">
    <source>
        <dbReference type="SAM" id="MobiDB-lite"/>
    </source>
</evidence>
<comment type="caution">
    <text evidence="2">The sequence shown here is derived from an EMBL/GenBank/DDBJ whole genome shotgun (WGS) entry which is preliminary data.</text>
</comment>
<feature type="non-terminal residue" evidence="2">
    <location>
        <position position="1"/>
    </location>
</feature>
<protein>
    <submittedName>
        <fullName evidence="2">Uncharacterized protein</fullName>
    </submittedName>
</protein>
<dbReference type="Gene3D" id="1.20.90.10">
    <property type="entry name" value="Phospholipase A2 domain"/>
    <property type="match status" value="1"/>
</dbReference>
<evidence type="ECO:0000313" key="2">
    <source>
        <dbReference type="EMBL" id="VUC23447.1"/>
    </source>
</evidence>
<name>A0ABY6U0L9_BIOOC</name>
<dbReference type="Pfam" id="PF09056">
    <property type="entry name" value="Phospholip_A2_3"/>
    <property type="match status" value="1"/>
</dbReference>
<keyword evidence="3" id="KW-1185">Reference proteome</keyword>
<dbReference type="InterPro" id="IPR015141">
    <property type="entry name" value="PLipase_A2_prok/fun"/>
</dbReference>
<proteinExistence type="predicted"/>
<gene>
    <name evidence="2" type="ORF">CLO192961_LOCUS117803</name>
</gene>
<dbReference type="EMBL" id="CABFNS010000707">
    <property type="protein sequence ID" value="VUC23447.1"/>
    <property type="molecule type" value="Genomic_DNA"/>
</dbReference>
<reference evidence="2 3" key="1">
    <citation type="submission" date="2019-06" db="EMBL/GenBank/DDBJ databases">
        <authorList>
            <person name="Broberg M."/>
        </authorList>
    </citation>
    <scope>NUCLEOTIDE SEQUENCE [LARGE SCALE GENOMIC DNA]</scope>
</reference>
<sequence length="158" mass="18388">LHAPCIRCWRSRYACCEKLEQQRHCHHRPHKDRDPPSLVWSDEGCEKGPFNYDCYATSIQNTKRVQAELTRSNEQSPCYRRNFGLANYQKQNRLDEEAKSEIDFKFLSDSDNATATKRSEDLEDIHEEELAQYEAAGNEPQAKRELSRVPACTTLAHE</sequence>
<feature type="non-terminal residue" evidence="2">
    <location>
        <position position="158"/>
    </location>
</feature>
<dbReference type="InterPro" id="IPR036444">
    <property type="entry name" value="PLipase_A2_dom_sf"/>
</dbReference>
<feature type="region of interest" description="Disordered" evidence="1">
    <location>
        <begin position="135"/>
        <end position="158"/>
    </location>
</feature>